<dbReference type="InterPro" id="IPR049427">
    <property type="entry name" value="Acyl-ACP_TE_C"/>
</dbReference>
<keyword evidence="6" id="KW-0443">Lipid metabolism</keyword>
<gene>
    <name evidence="10" type="ORF">FRX57_01715</name>
</gene>
<dbReference type="GO" id="GO:0000036">
    <property type="term" value="F:acyl carrier activity"/>
    <property type="evidence" value="ECO:0007669"/>
    <property type="project" value="TreeGrafter"/>
</dbReference>
<keyword evidence="5" id="KW-0809">Transit peptide</keyword>
<keyword evidence="4" id="KW-0276">Fatty acid metabolism</keyword>
<evidence type="ECO:0000256" key="7">
    <source>
        <dbReference type="ARBA" id="ARBA00023160"/>
    </source>
</evidence>
<dbReference type="Pfam" id="PF20791">
    <property type="entry name" value="Acyl-ACP_TE_C"/>
    <property type="match status" value="1"/>
</dbReference>
<accession>A0A5C5SDS8</accession>
<evidence type="ECO:0000313" key="10">
    <source>
        <dbReference type="EMBL" id="TWS98944.1"/>
    </source>
</evidence>
<protein>
    <submittedName>
        <fullName evidence="10">Acyl-[acyl-carrier-protein] thioesterase</fullName>
    </submittedName>
</protein>
<evidence type="ECO:0000313" key="11">
    <source>
        <dbReference type="Proteomes" id="UP000317430"/>
    </source>
</evidence>
<comment type="similarity">
    <text evidence="1">Belongs to the acyl-ACP thioesterase family.</text>
</comment>
<evidence type="ECO:0000256" key="1">
    <source>
        <dbReference type="ARBA" id="ARBA00006500"/>
    </source>
</evidence>
<name>A0A5C5SDS8_9STRE</name>
<dbReference type="GO" id="GO:0016297">
    <property type="term" value="F:fatty acyl-[ACP] hydrolase activity"/>
    <property type="evidence" value="ECO:0007669"/>
    <property type="project" value="InterPro"/>
</dbReference>
<evidence type="ECO:0000259" key="8">
    <source>
        <dbReference type="Pfam" id="PF01643"/>
    </source>
</evidence>
<dbReference type="Gene3D" id="3.10.129.10">
    <property type="entry name" value="Hotdog Thioesterase"/>
    <property type="match status" value="1"/>
</dbReference>
<evidence type="ECO:0000256" key="6">
    <source>
        <dbReference type="ARBA" id="ARBA00023098"/>
    </source>
</evidence>
<organism evidence="10 11">
    <name type="scientific">Streptococcus cuniculipharyngis</name>
    <dbReference type="NCBI Taxonomy" id="1562651"/>
    <lineage>
        <taxon>Bacteria</taxon>
        <taxon>Bacillati</taxon>
        <taxon>Bacillota</taxon>
        <taxon>Bacilli</taxon>
        <taxon>Lactobacillales</taxon>
        <taxon>Streptococcaceae</taxon>
        <taxon>Streptococcus</taxon>
    </lineage>
</organism>
<dbReference type="CDD" id="cd00586">
    <property type="entry name" value="4HBT"/>
    <property type="match status" value="1"/>
</dbReference>
<evidence type="ECO:0000256" key="3">
    <source>
        <dbReference type="ARBA" id="ARBA00022801"/>
    </source>
</evidence>
<comment type="caution">
    <text evidence="10">The sequence shown here is derived from an EMBL/GenBank/DDBJ whole genome shotgun (WGS) entry which is preliminary data.</text>
</comment>
<keyword evidence="2" id="KW-0444">Lipid biosynthesis</keyword>
<evidence type="ECO:0000256" key="4">
    <source>
        <dbReference type="ARBA" id="ARBA00022832"/>
    </source>
</evidence>
<dbReference type="InterPro" id="IPR045023">
    <property type="entry name" value="FATA/B"/>
</dbReference>
<dbReference type="PANTHER" id="PTHR31727">
    <property type="entry name" value="OLEOYL-ACYL CARRIER PROTEIN THIOESTERASE 1, CHLOROPLASTIC"/>
    <property type="match status" value="1"/>
</dbReference>
<dbReference type="OrthoDB" id="9801517at2"/>
<dbReference type="AlphaFoldDB" id="A0A5C5SDS8"/>
<dbReference type="EMBL" id="VOHL01000001">
    <property type="protein sequence ID" value="TWS98944.1"/>
    <property type="molecule type" value="Genomic_DNA"/>
</dbReference>
<proteinExistence type="inferred from homology"/>
<dbReference type="InterPro" id="IPR029069">
    <property type="entry name" value="HotDog_dom_sf"/>
</dbReference>
<dbReference type="RefSeq" id="WP_146566013.1">
    <property type="nucleotide sequence ID" value="NZ_VOHL01000001.1"/>
</dbReference>
<evidence type="ECO:0000256" key="5">
    <source>
        <dbReference type="ARBA" id="ARBA00022946"/>
    </source>
</evidence>
<dbReference type="Proteomes" id="UP000317430">
    <property type="component" value="Unassembled WGS sequence"/>
</dbReference>
<dbReference type="InterPro" id="IPR002864">
    <property type="entry name" value="Acyl-ACP_thioesterase_NHD"/>
</dbReference>
<dbReference type="Pfam" id="PF01643">
    <property type="entry name" value="Acyl-ACP_TE"/>
    <property type="match status" value="1"/>
</dbReference>
<evidence type="ECO:0000259" key="9">
    <source>
        <dbReference type="Pfam" id="PF20791"/>
    </source>
</evidence>
<feature type="domain" description="Acyl-ACP thioesterase N-terminal hotdog" evidence="8">
    <location>
        <begin position="2"/>
        <end position="132"/>
    </location>
</feature>
<keyword evidence="11" id="KW-1185">Reference proteome</keyword>
<keyword evidence="7" id="KW-0275">Fatty acid biosynthesis</keyword>
<evidence type="ECO:0000256" key="2">
    <source>
        <dbReference type="ARBA" id="ARBA00022516"/>
    </source>
</evidence>
<reference evidence="10 11" key="1">
    <citation type="submission" date="2019-08" db="EMBL/GenBank/DDBJ databases">
        <authorList>
            <person name="Lei W."/>
        </authorList>
    </citation>
    <scope>NUCLEOTIDE SEQUENCE [LARGE SCALE GENOMIC DNA]</scope>
    <source>
        <strain evidence="10 11">CCUG 66496</strain>
    </source>
</reference>
<dbReference type="SUPFAM" id="SSF54637">
    <property type="entry name" value="Thioesterase/thiol ester dehydrase-isomerase"/>
    <property type="match status" value="2"/>
</dbReference>
<keyword evidence="3" id="KW-0378">Hydrolase</keyword>
<feature type="domain" description="Acyl-ACP thioesterase-like C-terminal" evidence="9">
    <location>
        <begin position="153"/>
        <end position="240"/>
    </location>
</feature>
<sequence length="244" mass="28522">MGKQYTFNYQVPFYQVDVNHKMRLSSLLSLALQVSGYQSEALGLSDQSLLETYGLVWVVTDYQLMIERLPRYREEILIRTEALSYNRLICYRQFDVLTKTGEKLLTIKASFVLLDYQSRRPHQVLEEIVAPYQAEKIKQRLKVPQFASFTPESKRTFPVLYSDLDQNAHVNNGRYMDWFYDDLPLAFLRNHSPKTIHLSYVKEIQATDQVSSQCSLKGTRSQHCIRSEAGLHAQAEIEWRQNDL</sequence>
<dbReference type="PANTHER" id="PTHR31727:SF6">
    <property type="entry name" value="OLEOYL-ACYL CARRIER PROTEIN THIOESTERASE 1, CHLOROPLASTIC"/>
    <property type="match status" value="1"/>
</dbReference>